<reference evidence="1" key="1">
    <citation type="journal article" date="2014" name="Front. Microbiol.">
        <title>High frequency of phylogenetically diverse reductive dehalogenase-homologous genes in deep subseafloor sedimentary metagenomes.</title>
        <authorList>
            <person name="Kawai M."/>
            <person name="Futagami T."/>
            <person name="Toyoda A."/>
            <person name="Takaki Y."/>
            <person name="Nishi S."/>
            <person name="Hori S."/>
            <person name="Arai W."/>
            <person name="Tsubouchi T."/>
            <person name="Morono Y."/>
            <person name="Uchiyama I."/>
            <person name="Ito T."/>
            <person name="Fujiyama A."/>
            <person name="Inagaki F."/>
            <person name="Takami H."/>
        </authorList>
    </citation>
    <scope>NUCLEOTIDE SEQUENCE</scope>
    <source>
        <strain evidence="1">Expedition CK06-06</strain>
    </source>
</reference>
<sequence length="44" mass="4787">MTYPTLESAKLRAIFASASLAQIEFASEKARISPFAWGTAILRA</sequence>
<feature type="non-terminal residue" evidence="1">
    <location>
        <position position="44"/>
    </location>
</feature>
<accession>X1GU91</accession>
<dbReference type="EMBL" id="BARU01020346">
    <property type="protein sequence ID" value="GAH48440.1"/>
    <property type="molecule type" value="Genomic_DNA"/>
</dbReference>
<name>X1GU91_9ZZZZ</name>
<dbReference type="AlphaFoldDB" id="X1GU91"/>
<comment type="caution">
    <text evidence="1">The sequence shown here is derived from an EMBL/GenBank/DDBJ whole genome shotgun (WGS) entry which is preliminary data.</text>
</comment>
<organism evidence="1">
    <name type="scientific">marine sediment metagenome</name>
    <dbReference type="NCBI Taxonomy" id="412755"/>
    <lineage>
        <taxon>unclassified sequences</taxon>
        <taxon>metagenomes</taxon>
        <taxon>ecological metagenomes</taxon>
    </lineage>
</organism>
<gene>
    <name evidence="1" type="ORF">S03H2_33430</name>
</gene>
<proteinExistence type="predicted"/>
<protein>
    <submittedName>
        <fullName evidence="1">Uncharacterized protein</fullName>
    </submittedName>
</protein>
<evidence type="ECO:0000313" key="1">
    <source>
        <dbReference type="EMBL" id="GAH48440.1"/>
    </source>
</evidence>